<proteinExistence type="predicted"/>
<evidence type="ECO:0000313" key="2">
    <source>
        <dbReference type="EMBL" id="KAJ1977108.1"/>
    </source>
</evidence>
<keyword evidence="3" id="KW-1185">Reference proteome</keyword>
<dbReference type="SUPFAM" id="SSF52777">
    <property type="entry name" value="CoA-dependent acyltransferases"/>
    <property type="match status" value="1"/>
</dbReference>
<dbReference type="EMBL" id="JANBQB010000373">
    <property type="protein sequence ID" value="KAJ1977108.1"/>
    <property type="molecule type" value="Genomic_DNA"/>
</dbReference>
<evidence type="ECO:0000259" key="1">
    <source>
        <dbReference type="Pfam" id="PF00668"/>
    </source>
</evidence>
<comment type="caution">
    <text evidence="2">The sequence shown here is derived from an EMBL/GenBank/DDBJ whole genome shotgun (WGS) entry which is preliminary data.</text>
</comment>
<name>A0A9W8B1L6_9FUNG</name>
<dbReference type="Proteomes" id="UP001151582">
    <property type="component" value="Unassembled WGS sequence"/>
</dbReference>
<dbReference type="Gene3D" id="3.30.559.30">
    <property type="entry name" value="Nonribosomal peptide synthetase, condensation domain"/>
    <property type="match status" value="1"/>
</dbReference>
<protein>
    <recommendedName>
        <fullName evidence="1">Condensation domain-containing protein</fullName>
    </recommendedName>
</protein>
<dbReference type="GO" id="GO:0003824">
    <property type="term" value="F:catalytic activity"/>
    <property type="evidence" value="ECO:0007669"/>
    <property type="project" value="InterPro"/>
</dbReference>
<dbReference type="OrthoDB" id="5576080at2759"/>
<dbReference type="InterPro" id="IPR001242">
    <property type="entry name" value="Condensation_dom"/>
</dbReference>
<reference evidence="2" key="1">
    <citation type="submission" date="2022-07" db="EMBL/GenBank/DDBJ databases">
        <title>Phylogenomic reconstructions and comparative analyses of Kickxellomycotina fungi.</title>
        <authorList>
            <person name="Reynolds N.K."/>
            <person name="Stajich J.E."/>
            <person name="Barry K."/>
            <person name="Grigoriev I.V."/>
            <person name="Crous P."/>
            <person name="Smith M.E."/>
        </authorList>
    </citation>
    <scope>NUCLEOTIDE SEQUENCE</scope>
    <source>
        <strain evidence="2">RSA 567</strain>
    </source>
</reference>
<dbReference type="AlphaFoldDB" id="A0A9W8B1L6"/>
<sequence length="248" mass="27846">MSYQAWSNQLQAMADTLDVSTIVLPDLAPSLPLDYPGVPLNRTKEHAQTELVTIGGQLLRQLNQFTKQSGAALVELLMAAFVWAYEQCFQQSKVTMLFESHGRNIPGHDCDVTHTLGWFVGHHYLTLTREQPHSPSDILAHTQALMRDLPINGFNLFLAKHFKSFDTLDEQAPFDIWPQVAFSFATSQVLAPALGQPCLERRNDLLQPVLDDMSSMEIDEKPPVDSSVPTPSAEALPKKRFEIKEYLD</sequence>
<organism evidence="2 3">
    <name type="scientific">Dimargaris verticillata</name>
    <dbReference type="NCBI Taxonomy" id="2761393"/>
    <lineage>
        <taxon>Eukaryota</taxon>
        <taxon>Fungi</taxon>
        <taxon>Fungi incertae sedis</taxon>
        <taxon>Zoopagomycota</taxon>
        <taxon>Kickxellomycotina</taxon>
        <taxon>Dimargaritomycetes</taxon>
        <taxon>Dimargaritales</taxon>
        <taxon>Dimargaritaceae</taxon>
        <taxon>Dimargaris</taxon>
    </lineage>
</organism>
<dbReference type="Pfam" id="PF00668">
    <property type="entry name" value="Condensation"/>
    <property type="match status" value="1"/>
</dbReference>
<gene>
    <name evidence="2" type="ORF">H4R34_003710</name>
</gene>
<feature type="domain" description="Condensation" evidence="1">
    <location>
        <begin position="30"/>
        <end position="148"/>
    </location>
</feature>
<evidence type="ECO:0000313" key="3">
    <source>
        <dbReference type="Proteomes" id="UP001151582"/>
    </source>
</evidence>
<accession>A0A9W8B1L6</accession>